<accession>A0ABS4DN92</accession>
<feature type="domain" description="Uracil-DNA glycosylase-like" evidence="10">
    <location>
        <begin position="304"/>
        <end position="459"/>
    </location>
</feature>
<sequence length="471" mass="51928">MRLADGADLAEWRGHARALLAEGVAPEQVQWQVGEQAGLLPANADGPMPSMAAGVAGSVPREFLVLATRVLAHADARRHAVLYRLLWRLAHGERALLRIVTDDDVAWALRAAKAVSREKHKMKAFVRFREVQGAQGNVFVAWFEPEHDVLPQVAPFFVRRFAGMRWSILTPTRSAHWDGQALTLGAGARRTDAPGADALEDLWRTYFANIFNPARLKVDAMVKEMPVRYWKNLPEATLIPGLIRDASARMESMVQAPPTVPRKAFPAPAARAVPAATGGLDVLRVEAAACRACPLWQPATQTVFGEGPADARVVLLGEQPGDQEDLAGRPFVGPSGQLLDRALKELGLDRRAMYVTNTVKHFKFEPRGKRRLHARANATEQAACRRWLEAELIRLRPRWIVCLGAMAAQAILGKDVRLLEERGRWHALGDGTQALATVHPSYLLRLTAGEREVAWPAFVRDLALLQRALAA</sequence>
<evidence type="ECO:0000256" key="7">
    <source>
        <dbReference type="ARBA" id="ARBA00023004"/>
    </source>
</evidence>
<keyword evidence="8" id="KW-0411">Iron-sulfur</keyword>
<dbReference type="PANTHER" id="PTHR33693:SF9">
    <property type="entry name" value="TYPE-4 URACIL-DNA GLYCOSYLASE"/>
    <property type="match status" value="1"/>
</dbReference>
<dbReference type="NCBIfam" id="TIGR03915">
    <property type="entry name" value="SAM_7_link_chp"/>
    <property type="match status" value="1"/>
</dbReference>
<dbReference type="Proteomes" id="UP000823790">
    <property type="component" value="Unassembled WGS sequence"/>
</dbReference>
<dbReference type="PANTHER" id="PTHR33693">
    <property type="entry name" value="TYPE-5 URACIL-DNA GLYCOSYLASE"/>
    <property type="match status" value="1"/>
</dbReference>
<dbReference type="EMBL" id="JAGJRS010000018">
    <property type="protein sequence ID" value="MBP1474517.1"/>
    <property type="molecule type" value="Genomic_DNA"/>
</dbReference>
<proteinExistence type="inferred from homology"/>
<dbReference type="InterPro" id="IPR025404">
    <property type="entry name" value="DUF4130"/>
</dbReference>
<evidence type="ECO:0000313" key="11">
    <source>
        <dbReference type="EMBL" id="MBP1474517.1"/>
    </source>
</evidence>
<dbReference type="CDD" id="cd10030">
    <property type="entry name" value="UDG-F4_TTUDGA_SPO1dp_like"/>
    <property type="match status" value="1"/>
</dbReference>
<comment type="caution">
    <text evidence="11">The sequence shown here is derived from an EMBL/GenBank/DDBJ whole genome shotgun (WGS) entry which is preliminary data.</text>
</comment>
<dbReference type="InterPro" id="IPR005273">
    <property type="entry name" value="Ura-DNA_glyco_family4"/>
</dbReference>
<dbReference type="Pfam" id="PF03167">
    <property type="entry name" value="UDG"/>
    <property type="match status" value="1"/>
</dbReference>
<dbReference type="SMART" id="SM00987">
    <property type="entry name" value="UreE_C"/>
    <property type="match status" value="1"/>
</dbReference>
<keyword evidence="4" id="KW-0479">Metal-binding</keyword>
<dbReference type="SUPFAM" id="SSF52141">
    <property type="entry name" value="Uracil-DNA glycosylase-like"/>
    <property type="match status" value="1"/>
</dbReference>
<dbReference type="InterPro" id="IPR051536">
    <property type="entry name" value="UDG_Type-4/5"/>
</dbReference>
<dbReference type="InterPro" id="IPR005122">
    <property type="entry name" value="Uracil-DNA_glycosylase-like"/>
</dbReference>
<dbReference type="Gene3D" id="3.40.470.10">
    <property type="entry name" value="Uracil-DNA glycosylase-like domain"/>
    <property type="match status" value="1"/>
</dbReference>
<evidence type="ECO:0000313" key="12">
    <source>
        <dbReference type="Proteomes" id="UP000823790"/>
    </source>
</evidence>
<evidence type="ECO:0000256" key="2">
    <source>
        <dbReference type="ARBA" id="ARBA00019403"/>
    </source>
</evidence>
<keyword evidence="3" id="KW-0004">4Fe-4S</keyword>
<keyword evidence="12" id="KW-1185">Reference proteome</keyword>
<gene>
    <name evidence="11" type="ORF">J7I44_09395</name>
</gene>
<evidence type="ECO:0000256" key="6">
    <source>
        <dbReference type="ARBA" id="ARBA00022801"/>
    </source>
</evidence>
<dbReference type="NCBIfam" id="TIGR00758">
    <property type="entry name" value="UDG_fam4"/>
    <property type="match status" value="1"/>
</dbReference>
<protein>
    <recommendedName>
        <fullName evidence="2">Type-4 uracil-DNA glycosylase</fullName>
    </recommendedName>
</protein>
<keyword evidence="5" id="KW-0227">DNA damage</keyword>
<evidence type="ECO:0000256" key="5">
    <source>
        <dbReference type="ARBA" id="ARBA00022763"/>
    </source>
</evidence>
<reference evidence="11 12" key="1">
    <citation type="submission" date="2021-04" db="EMBL/GenBank/DDBJ databases">
        <authorList>
            <person name="Huq M.A."/>
        </authorList>
    </citation>
    <scope>NUCLEOTIDE SEQUENCE [LARGE SCALE GENOMIC DNA]</scope>
    <source>
        <strain evidence="11 12">MAH-13</strain>
    </source>
</reference>
<keyword evidence="9" id="KW-0234">DNA repair</keyword>
<dbReference type="InterPro" id="IPR036895">
    <property type="entry name" value="Uracil-DNA_glycosylase-like_sf"/>
</dbReference>
<dbReference type="SMART" id="SM00986">
    <property type="entry name" value="UDG"/>
    <property type="match status" value="1"/>
</dbReference>
<organism evidence="11 12">
    <name type="scientific">Frateuria flava</name>
    <dbReference type="NCBI Taxonomy" id="2821489"/>
    <lineage>
        <taxon>Bacteria</taxon>
        <taxon>Pseudomonadati</taxon>
        <taxon>Pseudomonadota</taxon>
        <taxon>Gammaproteobacteria</taxon>
        <taxon>Lysobacterales</taxon>
        <taxon>Rhodanobacteraceae</taxon>
        <taxon>Frateuria</taxon>
    </lineage>
</organism>
<dbReference type="InterPro" id="IPR023875">
    <property type="entry name" value="DNA_repair_put"/>
</dbReference>
<keyword evidence="6" id="KW-0378">Hydrolase</keyword>
<evidence type="ECO:0000256" key="3">
    <source>
        <dbReference type="ARBA" id="ARBA00022485"/>
    </source>
</evidence>
<dbReference type="Pfam" id="PF13566">
    <property type="entry name" value="DUF4130"/>
    <property type="match status" value="1"/>
</dbReference>
<evidence type="ECO:0000256" key="9">
    <source>
        <dbReference type="ARBA" id="ARBA00023204"/>
    </source>
</evidence>
<evidence type="ECO:0000256" key="1">
    <source>
        <dbReference type="ARBA" id="ARBA00006521"/>
    </source>
</evidence>
<dbReference type="RefSeq" id="WP_209619427.1">
    <property type="nucleotide sequence ID" value="NZ_JAGJRS010000018.1"/>
</dbReference>
<evidence type="ECO:0000256" key="4">
    <source>
        <dbReference type="ARBA" id="ARBA00022723"/>
    </source>
</evidence>
<evidence type="ECO:0000256" key="8">
    <source>
        <dbReference type="ARBA" id="ARBA00023014"/>
    </source>
</evidence>
<comment type="similarity">
    <text evidence="1">Belongs to the uracil-DNA glycosylase (UDG) superfamily. Type 4 (UDGa) family.</text>
</comment>
<dbReference type="NCBIfam" id="TIGR03914">
    <property type="entry name" value="UDG_fam_dom"/>
    <property type="match status" value="1"/>
</dbReference>
<name>A0ABS4DN92_9GAMM</name>
<keyword evidence="7" id="KW-0408">Iron</keyword>
<evidence type="ECO:0000259" key="10">
    <source>
        <dbReference type="SMART" id="SM00986"/>
    </source>
</evidence>